<evidence type="ECO:0000256" key="1">
    <source>
        <dbReference type="SAM" id="Coils"/>
    </source>
</evidence>
<dbReference type="OMA" id="LQLIHKP"/>
<gene>
    <name evidence="2" type="primary">AUGUSTUS-3.0.2_09799</name>
    <name evidence="2" type="ORF">TcasGA2_TC009799</name>
</gene>
<dbReference type="KEGG" id="tca:107398335"/>
<organism evidence="2 3">
    <name type="scientific">Tribolium castaneum</name>
    <name type="common">Red flour beetle</name>
    <dbReference type="NCBI Taxonomy" id="7070"/>
    <lineage>
        <taxon>Eukaryota</taxon>
        <taxon>Metazoa</taxon>
        <taxon>Ecdysozoa</taxon>
        <taxon>Arthropoda</taxon>
        <taxon>Hexapoda</taxon>
        <taxon>Insecta</taxon>
        <taxon>Pterygota</taxon>
        <taxon>Neoptera</taxon>
        <taxon>Endopterygota</taxon>
        <taxon>Coleoptera</taxon>
        <taxon>Polyphaga</taxon>
        <taxon>Cucujiformia</taxon>
        <taxon>Tenebrionidae</taxon>
        <taxon>Tenebrionidae incertae sedis</taxon>
        <taxon>Tribolium</taxon>
    </lineage>
</organism>
<protein>
    <submittedName>
        <fullName evidence="2">Uncharacterized protein</fullName>
    </submittedName>
</protein>
<dbReference type="EMBL" id="KQ971354">
    <property type="protein sequence ID" value="EFA06855.1"/>
    <property type="molecule type" value="Genomic_DNA"/>
</dbReference>
<dbReference type="PANTHER" id="PTHR37558:SF1">
    <property type="entry name" value="HTH CENPB-TYPE DOMAIN-CONTAINING PROTEIN"/>
    <property type="match status" value="1"/>
</dbReference>
<reference evidence="2 3" key="1">
    <citation type="journal article" date="2008" name="Nature">
        <title>The genome of the model beetle and pest Tribolium castaneum.</title>
        <authorList>
            <consortium name="Tribolium Genome Sequencing Consortium"/>
            <person name="Richards S."/>
            <person name="Gibbs R.A."/>
            <person name="Weinstock G.M."/>
            <person name="Brown S.J."/>
            <person name="Denell R."/>
            <person name="Beeman R.W."/>
            <person name="Gibbs R."/>
            <person name="Beeman R.W."/>
            <person name="Brown S.J."/>
            <person name="Bucher G."/>
            <person name="Friedrich M."/>
            <person name="Grimmelikhuijzen C.J."/>
            <person name="Klingler M."/>
            <person name="Lorenzen M."/>
            <person name="Richards S."/>
            <person name="Roth S."/>
            <person name="Schroder R."/>
            <person name="Tautz D."/>
            <person name="Zdobnov E.M."/>
            <person name="Muzny D."/>
            <person name="Gibbs R.A."/>
            <person name="Weinstock G.M."/>
            <person name="Attaway T."/>
            <person name="Bell S."/>
            <person name="Buhay C.J."/>
            <person name="Chandrabose M.N."/>
            <person name="Chavez D."/>
            <person name="Clerk-Blankenburg K.P."/>
            <person name="Cree A."/>
            <person name="Dao M."/>
            <person name="Davis C."/>
            <person name="Chacko J."/>
            <person name="Dinh H."/>
            <person name="Dugan-Rocha S."/>
            <person name="Fowler G."/>
            <person name="Garner T.T."/>
            <person name="Garnes J."/>
            <person name="Gnirke A."/>
            <person name="Hawes A."/>
            <person name="Hernandez J."/>
            <person name="Hines S."/>
            <person name="Holder M."/>
            <person name="Hume J."/>
            <person name="Jhangiani S.N."/>
            <person name="Joshi V."/>
            <person name="Khan Z.M."/>
            <person name="Jackson L."/>
            <person name="Kovar C."/>
            <person name="Kowis A."/>
            <person name="Lee S."/>
            <person name="Lewis L.R."/>
            <person name="Margolis J."/>
            <person name="Morgan M."/>
            <person name="Nazareth L.V."/>
            <person name="Nguyen N."/>
            <person name="Okwuonu G."/>
            <person name="Parker D."/>
            <person name="Richards S."/>
            <person name="Ruiz S.J."/>
            <person name="Santibanez J."/>
            <person name="Savard J."/>
            <person name="Scherer S.E."/>
            <person name="Schneider B."/>
            <person name="Sodergren E."/>
            <person name="Tautz D."/>
            <person name="Vattahil S."/>
            <person name="Villasana D."/>
            <person name="White C.S."/>
            <person name="Wright R."/>
            <person name="Park Y."/>
            <person name="Beeman R.W."/>
            <person name="Lord J."/>
            <person name="Oppert B."/>
            <person name="Lorenzen M."/>
            <person name="Brown S."/>
            <person name="Wang L."/>
            <person name="Savard J."/>
            <person name="Tautz D."/>
            <person name="Richards S."/>
            <person name="Weinstock G."/>
            <person name="Gibbs R.A."/>
            <person name="Liu Y."/>
            <person name="Worley K."/>
            <person name="Weinstock G."/>
            <person name="Elsik C.G."/>
            <person name="Reese J.T."/>
            <person name="Elhaik E."/>
            <person name="Landan G."/>
            <person name="Graur D."/>
            <person name="Arensburger P."/>
            <person name="Atkinson P."/>
            <person name="Beeman R.W."/>
            <person name="Beidler J."/>
            <person name="Brown S.J."/>
            <person name="Demuth J.P."/>
            <person name="Drury D.W."/>
            <person name="Du Y.Z."/>
            <person name="Fujiwara H."/>
            <person name="Lorenzen M."/>
            <person name="Maselli V."/>
            <person name="Osanai M."/>
            <person name="Park Y."/>
            <person name="Robertson H.M."/>
            <person name="Tu Z."/>
            <person name="Wang J.J."/>
            <person name="Wang S."/>
            <person name="Richards S."/>
            <person name="Song H."/>
            <person name="Zhang L."/>
            <person name="Sodergren E."/>
            <person name="Werner D."/>
            <person name="Stanke M."/>
            <person name="Morgenstern B."/>
            <person name="Solovyev V."/>
            <person name="Kosarev P."/>
            <person name="Brown G."/>
            <person name="Chen H.C."/>
            <person name="Ermolaeva O."/>
            <person name="Hlavina W."/>
            <person name="Kapustin Y."/>
            <person name="Kiryutin B."/>
            <person name="Kitts P."/>
            <person name="Maglott D."/>
            <person name="Pruitt K."/>
            <person name="Sapojnikov V."/>
            <person name="Souvorov A."/>
            <person name="Mackey A.J."/>
            <person name="Waterhouse R.M."/>
            <person name="Wyder S."/>
            <person name="Zdobnov E.M."/>
            <person name="Zdobnov E.M."/>
            <person name="Wyder S."/>
            <person name="Kriventseva E.V."/>
            <person name="Kadowaki T."/>
            <person name="Bork P."/>
            <person name="Aranda M."/>
            <person name="Bao R."/>
            <person name="Beermann A."/>
            <person name="Berns N."/>
            <person name="Bolognesi R."/>
            <person name="Bonneton F."/>
            <person name="Bopp D."/>
            <person name="Brown S.J."/>
            <person name="Bucher G."/>
            <person name="Butts T."/>
            <person name="Chaumot A."/>
            <person name="Denell R.E."/>
            <person name="Ferrier D.E."/>
            <person name="Friedrich M."/>
            <person name="Gordon C.M."/>
            <person name="Jindra M."/>
            <person name="Klingler M."/>
            <person name="Lan Q."/>
            <person name="Lattorff H.M."/>
            <person name="Laudet V."/>
            <person name="von Levetsow C."/>
            <person name="Liu Z."/>
            <person name="Lutz R."/>
            <person name="Lynch J.A."/>
            <person name="da Fonseca R.N."/>
            <person name="Posnien N."/>
            <person name="Reuter R."/>
            <person name="Roth S."/>
            <person name="Savard J."/>
            <person name="Schinko J.B."/>
            <person name="Schmitt C."/>
            <person name="Schoppmeier M."/>
            <person name="Schroder R."/>
            <person name="Shippy T.D."/>
            <person name="Simonnet F."/>
            <person name="Marques-Souza H."/>
            <person name="Tautz D."/>
            <person name="Tomoyasu Y."/>
            <person name="Trauner J."/>
            <person name="Van der Zee M."/>
            <person name="Vervoort M."/>
            <person name="Wittkopp N."/>
            <person name="Wimmer E.A."/>
            <person name="Yang X."/>
            <person name="Jones A.K."/>
            <person name="Sattelle D.B."/>
            <person name="Ebert P.R."/>
            <person name="Nelson D."/>
            <person name="Scott J.G."/>
            <person name="Beeman R.W."/>
            <person name="Muthukrishnan S."/>
            <person name="Kramer K.J."/>
            <person name="Arakane Y."/>
            <person name="Beeman R.W."/>
            <person name="Zhu Q."/>
            <person name="Hogenkamp D."/>
            <person name="Dixit R."/>
            <person name="Oppert B."/>
            <person name="Jiang H."/>
            <person name="Zou Z."/>
            <person name="Marshall J."/>
            <person name="Elpidina E."/>
            <person name="Vinokurov K."/>
            <person name="Oppert C."/>
            <person name="Zou Z."/>
            <person name="Evans J."/>
            <person name="Lu Z."/>
            <person name="Zhao P."/>
            <person name="Sumathipala N."/>
            <person name="Altincicek B."/>
            <person name="Vilcinskas A."/>
            <person name="Williams M."/>
            <person name="Hultmark D."/>
            <person name="Hetru C."/>
            <person name="Jiang H."/>
            <person name="Grimmelikhuijzen C.J."/>
            <person name="Hauser F."/>
            <person name="Cazzamali G."/>
            <person name="Williamson M."/>
            <person name="Park Y."/>
            <person name="Li B."/>
            <person name="Tanaka Y."/>
            <person name="Predel R."/>
            <person name="Neupert S."/>
            <person name="Schachtner J."/>
            <person name="Verleyen P."/>
            <person name="Raible F."/>
            <person name="Bork P."/>
            <person name="Friedrich M."/>
            <person name="Walden K.K."/>
            <person name="Robertson H.M."/>
            <person name="Angeli S."/>
            <person name="Foret S."/>
            <person name="Bucher G."/>
            <person name="Schuetz S."/>
            <person name="Maleszka R."/>
            <person name="Wimmer E.A."/>
            <person name="Beeman R.W."/>
            <person name="Lorenzen M."/>
            <person name="Tomoyasu Y."/>
            <person name="Miller S.C."/>
            <person name="Grossmann D."/>
            <person name="Bucher G."/>
        </authorList>
    </citation>
    <scope>NUCLEOTIDE SEQUENCE [LARGE SCALE GENOMIC DNA]</scope>
    <source>
        <strain evidence="2 3">Georgia GA2</strain>
    </source>
</reference>
<reference evidence="2 3" key="2">
    <citation type="journal article" date="2010" name="Nucleic Acids Res.">
        <title>BeetleBase in 2010: revisions to provide comprehensive genomic information for Tribolium castaneum.</title>
        <authorList>
            <person name="Kim H.S."/>
            <person name="Murphy T."/>
            <person name="Xia J."/>
            <person name="Caragea D."/>
            <person name="Park Y."/>
            <person name="Beeman R.W."/>
            <person name="Lorenzen M.D."/>
            <person name="Butcher S."/>
            <person name="Manak J.R."/>
            <person name="Brown S.J."/>
        </authorList>
    </citation>
    <scope>GENOME REANNOTATION</scope>
    <source>
        <strain evidence="2 3">Georgia GA2</strain>
    </source>
</reference>
<name>D6WPQ8_TRICA</name>
<dbReference type="OrthoDB" id="72637at2759"/>
<keyword evidence="3" id="KW-1185">Reference proteome</keyword>
<dbReference type="InParanoid" id="D6WPQ8"/>
<dbReference type="HOGENOM" id="CLU_1013069_0_0_1"/>
<dbReference type="eggNOG" id="ENOG502QVE9">
    <property type="taxonomic scope" value="Eukaryota"/>
</dbReference>
<dbReference type="AlphaFoldDB" id="D6WPQ8"/>
<accession>D6WPQ8</accession>
<proteinExistence type="predicted"/>
<dbReference type="PhylomeDB" id="D6WPQ8"/>
<sequence length="255" mass="30365">MSKPERLRFTIFDDLVLLREVLHQNPYEKHERWKEIREIVVNVTEKAFTVRAVKDHVEYLFALLAKDDRANLRKSATEEQSDEKEQLLLQIREMSRGFKTKNVPKFKHNEVQQSVLAEVDIKKENESTNSSDGEGTQQNVSTLLEQRRAVKRPCGQPLKNPSLQFLREKQQSERSIRLRELQLEEKKLALEERKIALQEAQMKLEEKKFQMEKNYQEQKLKMEIEERKRGIESQKQNYTLINALLHMVQEKQDLH</sequence>
<evidence type="ECO:0000313" key="2">
    <source>
        <dbReference type="EMBL" id="EFA06855.1"/>
    </source>
</evidence>
<dbReference type="PANTHER" id="PTHR37558">
    <property type="entry name" value="HTH CENPB-TYPE DOMAIN-CONTAINING PROTEIN"/>
    <property type="match status" value="1"/>
</dbReference>
<evidence type="ECO:0000313" key="3">
    <source>
        <dbReference type="Proteomes" id="UP000007266"/>
    </source>
</evidence>
<dbReference type="Proteomes" id="UP000007266">
    <property type="component" value="Linkage group 7"/>
</dbReference>
<keyword evidence="1" id="KW-0175">Coiled coil</keyword>
<feature type="coiled-coil region" evidence="1">
    <location>
        <begin position="180"/>
        <end position="228"/>
    </location>
</feature>